<evidence type="ECO:0000256" key="1">
    <source>
        <dbReference type="SAM" id="MobiDB-lite"/>
    </source>
</evidence>
<feature type="transmembrane region" description="Helical" evidence="2">
    <location>
        <begin position="45"/>
        <end position="64"/>
    </location>
</feature>
<protein>
    <submittedName>
        <fullName evidence="3">Uncharacterized protein</fullName>
    </submittedName>
</protein>
<sequence length="242" mass="24930">MDERLDERRLQQLLRDAAGEAPEPSFTMDDVTTASRRATARRRSLVAIAAAVVMGAGTVTGVVLTGSEQQDGRSTALAPNERPLSGEVAEKNPEGGQPGDGGERGFGVESFPDVSPKQGGGTDGEDGTPGCQVIDRELATALAGELPVDPIGEAIPYDSCFVEGNRAAAYRVPGGTVAVVFDQGPDGSFGVPHEFGNAAASVRVDGGLIAVIGIADTADHADVPLRDELPELAERVAAALDR</sequence>
<dbReference type="HOGENOM" id="CLU_1183035_0_0_11"/>
<feature type="region of interest" description="Disordered" evidence="1">
    <location>
        <begin position="14"/>
        <end position="37"/>
    </location>
</feature>
<dbReference type="Proteomes" id="UP000002791">
    <property type="component" value="Chromosome"/>
</dbReference>
<evidence type="ECO:0000313" key="4">
    <source>
        <dbReference type="Proteomes" id="UP000002791"/>
    </source>
</evidence>
<dbReference type="EMBL" id="CM001440">
    <property type="protein sequence ID" value="EHR63806.1"/>
    <property type="molecule type" value="Genomic_DNA"/>
</dbReference>
<keyword evidence="2" id="KW-0472">Membrane</keyword>
<name>H5XP93_9PSEU</name>
<gene>
    <name evidence="3" type="ORF">SaccyDRAFT_5011</name>
</gene>
<keyword evidence="4" id="KW-1185">Reference proteome</keyword>
<dbReference type="eggNOG" id="ENOG5033ZXG">
    <property type="taxonomic scope" value="Bacteria"/>
</dbReference>
<evidence type="ECO:0000256" key="2">
    <source>
        <dbReference type="SAM" id="Phobius"/>
    </source>
</evidence>
<dbReference type="STRING" id="882082.SaccyDRAFT_5011"/>
<dbReference type="RefSeq" id="WP_005460351.1">
    <property type="nucleotide sequence ID" value="NZ_CM001440.1"/>
</dbReference>
<feature type="region of interest" description="Disordered" evidence="1">
    <location>
        <begin position="66"/>
        <end position="127"/>
    </location>
</feature>
<dbReference type="OrthoDB" id="3698019at2"/>
<accession>H5XP93</accession>
<keyword evidence="2" id="KW-1133">Transmembrane helix</keyword>
<reference evidence="3 4" key="1">
    <citation type="submission" date="2011-11" db="EMBL/GenBank/DDBJ databases">
        <title>The Noncontiguous Finished sequence of Saccharomonospora cyanea NA-134.</title>
        <authorList>
            <consortium name="US DOE Joint Genome Institute"/>
            <person name="Lucas S."/>
            <person name="Han J."/>
            <person name="Lapidus A."/>
            <person name="Cheng J.-F."/>
            <person name="Goodwin L."/>
            <person name="Pitluck S."/>
            <person name="Peters L."/>
            <person name="Ovchinnikova G."/>
            <person name="Lu M."/>
            <person name="Detter J.C."/>
            <person name="Han C."/>
            <person name="Tapia R."/>
            <person name="Land M."/>
            <person name="Hauser L."/>
            <person name="Kyrpides N."/>
            <person name="Ivanova N."/>
            <person name="Pagani I."/>
            <person name="Brambilla E.-M."/>
            <person name="Klenk H.-P."/>
            <person name="Woyke T."/>
        </authorList>
    </citation>
    <scope>NUCLEOTIDE SEQUENCE [LARGE SCALE GENOMIC DNA]</scope>
    <source>
        <strain evidence="3 4">NA-134</strain>
    </source>
</reference>
<evidence type="ECO:0000313" key="3">
    <source>
        <dbReference type="EMBL" id="EHR63806.1"/>
    </source>
</evidence>
<keyword evidence="2" id="KW-0812">Transmembrane</keyword>
<dbReference type="AlphaFoldDB" id="H5XP93"/>
<organism evidence="3 4">
    <name type="scientific">Saccharomonospora cyanea NA-134</name>
    <dbReference type="NCBI Taxonomy" id="882082"/>
    <lineage>
        <taxon>Bacteria</taxon>
        <taxon>Bacillati</taxon>
        <taxon>Actinomycetota</taxon>
        <taxon>Actinomycetes</taxon>
        <taxon>Pseudonocardiales</taxon>
        <taxon>Pseudonocardiaceae</taxon>
        <taxon>Saccharomonospora</taxon>
    </lineage>
</organism>
<proteinExistence type="predicted"/>